<evidence type="ECO:0000313" key="3">
    <source>
        <dbReference type="Proteomes" id="UP000683507"/>
    </source>
</evidence>
<proteinExistence type="predicted"/>
<name>A0A916NFA0_9FLAO</name>
<dbReference type="KEGG" id="ptan:CRYO30217_00554"/>
<protein>
    <recommendedName>
        <fullName evidence="4">Letm1 RBD domain-containing protein</fullName>
    </recommendedName>
</protein>
<dbReference type="Proteomes" id="UP000683507">
    <property type="component" value="Chromosome"/>
</dbReference>
<evidence type="ECO:0008006" key="4">
    <source>
        <dbReference type="Google" id="ProtNLM"/>
    </source>
</evidence>
<keyword evidence="1" id="KW-0472">Membrane</keyword>
<organism evidence="2 3">
    <name type="scientific">Parvicella tangerina</name>
    <dbReference type="NCBI Taxonomy" id="2829795"/>
    <lineage>
        <taxon>Bacteria</taxon>
        <taxon>Pseudomonadati</taxon>
        <taxon>Bacteroidota</taxon>
        <taxon>Flavobacteriia</taxon>
        <taxon>Flavobacteriales</taxon>
        <taxon>Parvicellaceae</taxon>
        <taxon>Parvicella</taxon>
    </lineage>
</organism>
<sequence>MSDEFRDIEQKVIHDEDLNSLEELGQIEFAKKLKDNRIKAQKAMKTFARDLGNEAKETREASKILVKFLMDGKISPEEEKELKTQVYDLFKMAGIGIPFFLIPGSSLLLPFLIKVASRYGVNLLPTSFDHRNDEEE</sequence>
<evidence type="ECO:0000313" key="2">
    <source>
        <dbReference type="EMBL" id="CAG5078044.1"/>
    </source>
</evidence>
<reference evidence="2" key="1">
    <citation type="submission" date="2021-04" db="EMBL/GenBank/DDBJ databases">
        <authorList>
            <person name="Rodrigo-Torres L."/>
            <person name="Arahal R. D."/>
            <person name="Lucena T."/>
        </authorList>
    </citation>
    <scope>NUCLEOTIDE SEQUENCE</scope>
    <source>
        <strain evidence="2">AS29M-1</strain>
    </source>
</reference>
<keyword evidence="3" id="KW-1185">Reference proteome</keyword>
<keyword evidence="1" id="KW-1133">Transmembrane helix</keyword>
<dbReference type="EMBL" id="OU015584">
    <property type="protein sequence ID" value="CAG5078044.1"/>
    <property type="molecule type" value="Genomic_DNA"/>
</dbReference>
<feature type="transmembrane region" description="Helical" evidence="1">
    <location>
        <begin position="89"/>
        <end position="113"/>
    </location>
</feature>
<evidence type="ECO:0000256" key="1">
    <source>
        <dbReference type="SAM" id="Phobius"/>
    </source>
</evidence>
<accession>A0A916NFA0</accession>
<keyword evidence="1" id="KW-0812">Transmembrane</keyword>
<dbReference type="AlphaFoldDB" id="A0A916NFA0"/>
<gene>
    <name evidence="2" type="ORF">CRYO30217_00554</name>
</gene>
<dbReference type="RefSeq" id="WP_258540786.1">
    <property type="nucleotide sequence ID" value="NZ_OU015584.1"/>
</dbReference>